<dbReference type="Pfam" id="PF04177">
    <property type="entry name" value="TAP42"/>
    <property type="match status" value="1"/>
</dbReference>
<dbReference type="OMA" id="RECPFRR"/>
<dbReference type="GO" id="GO:0035303">
    <property type="term" value="P:regulation of dephosphorylation"/>
    <property type="evidence" value="ECO:0007669"/>
    <property type="project" value="TreeGrafter"/>
</dbReference>
<evidence type="ECO:0000256" key="1">
    <source>
        <dbReference type="SAM" id="MobiDB-lite"/>
    </source>
</evidence>
<sequence length="250" mass="28614">MEGHHSGITLPAAFAEAWKRQRSLDAGAGGKAEEVFGAWERCNALLQPALPALFSRNERLDDFNTSTLKYLLVPYYLGGALAQLPALAKRAHHLKRAQACFSAFLAELERHEGLTREDLNVWHRETQLQPTARRTERINRARRERELQLALQELHQRRGISALAGHDEEDEEHADEEVEREIWLNTIQLAVSCRLLRECPFRRQRTSWMPRGSSRRDPGPRRKTPRFQARRPSGSVSNGRCSVPRGTCPR</sequence>
<dbReference type="GeneID" id="14919708"/>
<dbReference type="Gene3D" id="1.25.40.540">
    <property type="entry name" value="TAP42-like family"/>
    <property type="match status" value="1"/>
</dbReference>
<dbReference type="GO" id="GO:0009966">
    <property type="term" value="P:regulation of signal transduction"/>
    <property type="evidence" value="ECO:0007669"/>
    <property type="project" value="InterPro"/>
</dbReference>
<dbReference type="InterPro" id="IPR007304">
    <property type="entry name" value="TAP46-like"/>
</dbReference>
<keyword evidence="3" id="KW-1185">Reference proteome</keyword>
<dbReference type="PANTHER" id="PTHR10933">
    <property type="entry name" value="IMMUNOGLOBULIN-BINDING PROTEIN 1"/>
    <property type="match status" value="1"/>
</dbReference>
<evidence type="ECO:0000313" key="3">
    <source>
        <dbReference type="Proteomes" id="UP000011083"/>
    </source>
</evidence>
<organism evidence="2 3">
    <name type="scientific">Acanthamoeba castellanii (strain ATCC 30010 / Neff)</name>
    <dbReference type="NCBI Taxonomy" id="1257118"/>
    <lineage>
        <taxon>Eukaryota</taxon>
        <taxon>Amoebozoa</taxon>
        <taxon>Discosea</taxon>
        <taxon>Longamoebia</taxon>
        <taxon>Centramoebida</taxon>
        <taxon>Acanthamoebidae</taxon>
        <taxon>Acanthamoeba</taxon>
    </lineage>
</organism>
<dbReference type="OrthoDB" id="10261753at2759"/>
<dbReference type="KEGG" id="acan:ACA1_233070"/>
<dbReference type="VEuPathDB" id="AmoebaDB:ACA1_233070"/>
<gene>
    <name evidence="2" type="ORF">ACA1_233070</name>
</gene>
<dbReference type="STRING" id="1257118.L8H091"/>
<dbReference type="InterPro" id="IPR038511">
    <property type="entry name" value="TAP42/TAP46-like_sf"/>
</dbReference>
<dbReference type="GO" id="GO:0005829">
    <property type="term" value="C:cytosol"/>
    <property type="evidence" value="ECO:0007669"/>
    <property type="project" value="TreeGrafter"/>
</dbReference>
<dbReference type="Proteomes" id="UP000011083">
    <property type="component" value="Unassembled WGS sequence"/>
</dbReference>
<feature type="region of interest" description="Disordered" evidence="1">
    <location>
        <begin position="207"/>
        <end position="250"/>
    </location>
</feature>
<dbReference type="PANTHER" id="PTHR10933:SF9">
    <property type="entry name" value="IMMUNOGLOBULIN-BINDING PROTEIN 1"/>
    <property type="match status" value="1"/>
</dbReference>
<name>L8H091_ACACF</name>
<proteinExistence type="predicted"/>
<accession>L8H091</accession>
<protein>
    <submittedName>
        <fullName evidence="2">Uncharacterized protein</fullName>
    </submittedName>
</protein>
<dbReference type="RefSeq" id="XP_004341003.1">
    <property type="nucleotide sequence ID" value="XM_004340955.1"/>
</dbReference>
<dbReference type="AlphaFoldDB" id="L8H091"/>
<evidence type="ECO:0000313" key="2">
    <source>
        <dbReference type="EMBL" id="ELR18939.1"/>
    </source>
</evidence>
<dbReference type="GO" id="GO:0051721">
    <property type="term" value="F:protein phosphatase 2A binding"/>
    <property type="evidence" value="ECO:0007669"/>
    <property type="project" value="TreeGrafter"/>
</dbReference>
<reference evidence="2 3" key="1">
    <citation type="journal article" date="2013" name="Genome Biol.">
        <title>Genome of Acanthamoeba castellanii highlights extensive lateral gene transfer and early evolution of tyrosine kinase signaling.</title>
        <authorList>
            <person name="Clarke M."/>
            <person name="Lohan A.J."/>
            <person name="Liu B."/>
            <person name="Lagkouvardos I."/>
            <person name="Roy S."/>
            <person name="Zafar N."/>
            <person name="Bertelli C."/>
            <person name="Schilde C."/>
            <person name="Kianianmomeni A."/>
            <person name="Burglin T.R."/>
            <person name="Frech C."/>
            <person name="Turcotte B."/>
            <person name="Kopec K.O."/>
            <person name="Synnott J.M."/>
            <person name="Choo C."/>
            <person name="Paponov I."/>
            <person name="Finkler A."/>
            <person name="Soon Heng Tan C."/>
            <person name="Hutchins A.P."/>
            <person name="Weinmeier T."/>
            <person name="Rattei T."/>
            <person name="Chu J.S."/>
            <person name="Gimenez G."/>
            <person name="Irimia M."/>
            <person name="Rigden D.J."/>
            <person name="Fitzpatrick D.A."/>
            <person name="Lorenzo-Morales J."/>
            <person name="Bateman A."/>
            <person name="Chiu C.H."/>
            <person name="Tang P."/>
            <person name="Hegemann P."/>
            <person name="Fromm H."/>
            <person name="Raoult D."/>
            <person name="Greub G."/>
            <person name="Miranda-Saavedra D."/>
            <person name="Chen N."/>
            <person name="Nash P."/>
            <person name="Ginger M.L."/>
            <person name="Horn M."/>
            <person name="Schaap P."/>
            <person name="Caler L."/>
            <person name="Loftus B."/>
        </authorList>
    </citation>
    <scope>NUCLEOTIDE SEQUENCE [LARGE SCALE GENOMIC DNA]</scope>
    <source>
        <strain evidence="2 3">Neff</strain>
    </source>
</reference>
<dbReference type="EMBL" id="KB007939">
    <property type="protein sequence ID" value="ELR18939.1"/>
    <property type="molecule type" value="Genomic_DNA"/>
</dbReference>